<evidence type="ECO:0000256" key="1">
    <source>
        <dbReference type="ARBA" id="ARBA00004651"/>
    </source>
</evidence>
<comment type="subcellular location">
    <subcellularLocation>
        <location evidence="1 10">Cell membrane</location>
        <topology evidence="1 10">Multi-pass membrane protein</topology>
    </subcellularLocation>
</comment>
<keyword evidence="9 10" id="KW-0739">Sodium transport</keyword>
<name>A0A1P9WVD9_9BACT</name>
<feature type="transmembrane region" description="Helical" evidence="10">
    <location>
        <begin position="384"/>
        <end position="404"/>
    </location>
</feature>
<keyword evidence="7 10" id="KW-0406">Ion transport</keyword>
<evidence type="ECO:0000256" key="8">
    <source>
        <dbReference type="ARBA" id="ARBA00023136"/>
    </source>
</evidence>
<dbReference type="GO" id="GO:0015385">
    <property type="term" value="F:sodium:proton antiporter activity"/>
    <property type="evidence" value="ECO:0007669"/>
    <property type="project" value="InterPro"/>
</dbReference>
<reference evidence="12 13" key="1">
    <citation type="submission" date="2016-01" db="EMBL/GenBank/DDBJ databases">
        <authorList>
            <person name="Oliw E.H."/>
        </authorList>
    </citation>
    <scope>NUCLEOTIDE SEQUENCE [LARGE SCALE GENOMIC DNA]</scope>
    <source>
        <strain evidence="12 13">DY10</strain>
    </source>
</reference>
<feature type="transmembrane region" description="Helical" evidence="10">
    <location>
        <begin position="183"/>
        <end position="204"/>
    </location>
</feature>
<keyword evidence="8 10" id="KW-0472">Membrane</keyword>
<comment type="function">
    <text evidence="10">Na(+)/H(+) antiporter that extrudes sodium in exchange for external protons.</text>
</comment>
<protein>
    <submittedName>
        <fullName evidence="12">Sodium:proton antiporter</fullName>
    </submittedName>
</protein>
<keyword evidence="13" id="KW-1185">Reference proteome</keyword>
<keyword evidence="5 10" id="KW-1133">Transmembrane helix</keyword>
<dbReference type="STRING" id="1178516.AWR27_08515"/>
<dbReference type="PANTHER" id="PTHR10110">
    <property type="entry name" value="SODIUM/HYDROGEN EXCHANGER"/>
    <property type="match status" value="1"/>
</dbReference>
<dbReference type="EMBL" id="CP014263">
    <property type="protein sequence ID" value="AQG79357.1"/>
    <property type="molecule type" value="Genomic_DNA"/>
</dbReference>
<dbReference type="GO" id="GO:0015386">
    <property type="term" value="F:potassium:proton antiporter activity"/>
    <property type="evidence" value="ECO:0007669"/>
    <property type="project" value="TreeGrafter"/>
</dbReference>
<feature type="transmembrane region" description="Helical" evidence="10">
    <location>
        <begin position="29"/>
        <end position="46"/>
    </location>
</feature>
<evidence type="ECO:0000256" key="9">
    <source>
        <dbReference type="ARBA" id="ARBA00023201"/>
    </source>
</evidence>
<evidence type="ECO:0000259" key="11">
    <source>
        <dbReference type="Pfam" id="PF00999"/>
    </source>
</evidence>
<proteinExistence type="inferred from homology"/>
<accession>A0A1P9WVD9</accession>
<organism evidence="12 13">
    <name type="scientific">Spirosoma montaniterrae</name>
    <dbReference type="NCBI Taxonomy" id="1178516"/>
    <lineage>
        <taxon>Bacteria</taxon>
        <taxon>Pseudomonadati</taxon>
        <taxon>Bacteroidota</taxon>
        <taxon>Cytophagia</taxon>
        <taxon>Cytophagales</taxon>
        <taxon>Cytophagaceae</taxon>
        <taxon>Spirosoma</taxon>
    </lineage>
</organism>
<dbReference type="Proteomes" id="UP000187941">
    <property type="component" value="Chromosome"/>
</dbReference>
<comment type="similarity">
    <text evidence="10">Belongs to the monovalent cation:proton antiporter 1 (CPA1) transporter (TC 2.A.36) family.</text>
</comment>
<dbReference type="InterPro" id="IPR006153">
    <property type="entry name" value="Cation/H_exchanger_TM"/>
</dbReference>
<feature type="transmembrane region" description="Helical" evidence="10">
    <location>
        <begin position="55"/>
        <end position="74"/>
    </location>
</feature>
<dbReference type="GO" id="GO:0051453">
    <property type="term" value="P:regulation of intracellular pH"/>
    <property type="evidence" value="ECO:0007669"/>
    <property type="project" value="TreeGrafter"/>
</dbReference>
<dbReference type="NCBIfam" id="TIGR00831">
    <property type="entry name" value="a_cpa1"/>
    <property type="match status" value="1"/>
</dbReference>
<dbReference type="OrthoDB" id="9809206at2"/>
<sequence>MQQTLLLCLSLLLLISVLVMVGQRLRIPIPIFLVISGLLISFIPGIPRIEVDPELIFLIFLPPLLYEAAWFTSWKEFWRWRRIIVTLAFGLVFFTAFAVAYFSSWLIPGFTLALGFLLGGIISPPDAVAATSVLRGINVPKRLMSVIEGESLINDASSLIVFRFALAAVLSGTFVLHEAVTNFFMVTFGGIGIGLAVSAVFYAIHRWIPSPVRITILLTFILPYTLYLAAEYYHCSGVMAVVSGGLFMANQRTTILNHSSRLQSSSMWATVVFALNGAVFILIGLELPVIMRGLDGYSLTEVVGYAGLITLLVIIVRLVAALFTAGFTRVVGSILPKAVADTNPGWRAPIIVGWAGMRGVVSLASALSVPLTLTNGQPFPQRNLILFITFVVILITLVFQGLTLPMVVRKVRYRAPEEQLSEDEQESAIRLKLLEVALDHLNNHYGPDIRQNELVENLKSRMESDQRLTTQHLNSLDCDTHKINRYNHIITDVINAKRRALYHFRRKQEFDDDIIRKEEARLDLEEEKIDHPIH</sequence>
<keyword evidence="2 10" id="KW-0813">Transport</keyword>
<dbReference type="KEGG" id="smon:AWR27_08515"/>
<feature type="domain" description="Cation/H+ exchanger transmembrane" evidence="11">
    <location>
        <begin position="13"/>
        <end position="410"/>
    </location>
</feature>
<evidence type="ECO:0000313" key="12">
    <source>
        <dbReference type="EMBL" id="AQG79357.1"/>
    </source>
</evidence>
<keyword evidence="4 10" id="KW-0812">Transmembrane</keyword>
<evidence type="ECO:0000256" key="7">
    <source>
        <dbReference type="ARBA" id="ARBA00023065"/>
    </source>
</evidence>
<dbReference type="Gene3D" id="6.10.140.1330">
    <property type="match status" value="1"/>
</dbReference>
<evidence type="ECO:0000256" key="5">
    <source>
        <dbReference type="ARBA" id="ARBA00022989"/>
    </source>
</evidence>
<dbReference type="AlphaFoldDB" id="A0A1P9WVD9"/>
<dbReference type="RefSeq" id="WP_077130793.1">
    <property type="nucleotide sequence ID" value="NZ_CP014263.1"/>
</dbReference>
<dbReference type="GO" id="GO:0098719">
    <property type="term" value="P:sodium ion import across plasma membrane"/>
    <property type="evidence" value="ECO:0007669"/>
    <property type="project" value="TreeGrafter"/>
</dbReference>
<feature type="transmembrane region" description="Helical" evidence="10">
    <location>
        <begin position="268"/>
        <end position="290"/>
    </location>
</feature>
<keyword evidence="3 10" id="KW-1003">Cell membrane</keyword>
<gene>
    <name evidence="12" type="ORF">AWR27_08515</name>
</gene>
<dbReference type="PANTHER" id="PTHR10110:SF86">
    <property type="entry name" value="SODIUM_HYDROGEN EXCHANGER 7"/>
    <property type="match status" value="1"/>
</dbReference>
<dbReference type="GO" id="GO:0005886">
    <property type="term" value="C:plasma membrane"/>
    <property type="evidence" value="ECO:0007669"/>
    <property type="project" value="UniProtKB-SubCell"/>
</dbReference>
<dbReference type="InterPro" id="IPR004705">
    <property type="entry name" value="Cation/H_exchanger_CPA1_bac"/>
</dbReference>
<evidence type="ECO:0000256" key="10">
    <source>
        <dbReference type="RuleBase" id="RU366002"/>
    </source>
</evidence>
<dbReference type="InterPro" id="IPR018422">
    <property type="entry name" value="Cation/H_exchanger_CPA1"/>
</dbReference>
<evidence type="ECO:0000256" key="3">
    <source>
        <dbReference type="ARBA" id="ARBA00022475"/>
    </source>
</evidence>
<feature type="transmembrane region" description="Helical" evidence="10">
    <location>
        <begin position="157"/>
        <end position="176"/>
    </location>
</feature>
<dbReference type="Pfam" id="PF00999">
    <property type="entry name" value="Na_H_Exchanger"/>
    <property type="match status" value="1"/>
</dbReference>
<evidence type="ECO:0000256" key="4">
    <source>
        <dbReference type="ARBA" id="ARBA00022692"/>
    </source>
</evidence>
<feature type="transmembrane region" description="Helical" evidence="10">
    <location>
        <begin position="114"/>
        <end position="137"/>
    </location>
</feature>
<feature type="transmembrane region" description="Helical" evidence="10">
    <location>
        <begin position="302"/>
        <end position="327"/>
    </location>
</feature>
<keyword evidence="10" id="KW-0050">Antiport</keyword>
<feature type="transmembrane region" description="Helical" evidence="10">
    <location>
        <begin position="348"/>
        <end position="372"/>
    </location>
</feature>
<evidence type="ECO:0000256" key="2">
    <source>
        <dbReference type="ARBA" id="ARBA00022448"/>
    </source>
</evidence>
<keyword evidence="6 10" id="KW-0915">Sodium</keyword>
<feature type="transmembrane region" description="Helical" evidence="10">
    <location>
        <begin position="224"/>
        <end position="247"/>
    </location>
</feature>
<evidence type="ECO:0000313" key="13">
    <source>
        <dbReference type="Proteomes" id="UP000187941"/>
    </source>
</evidence>
<feature type="transmembrane region" description="Helical" evidence="10">
    <location>
        <begin position="80"/>
        <end position="102"/>
    </location>
</feature>
<evidence type="ECO:0000256" key="6">
    <source>
        <dbReference type="ARBA" id="ARBA00023053"/>
    </source>
</evidence>